<evidence type="ECO:0000259" key="10">
    <source>
        <dbReference type="PROSITE" id="PS50968"/>
    </source>
</evidence>
<comment type="pathway">
    <text evidence="2 9">Lipid metabolism; fatty acid biosynthesis.</text>
</comment>
<protein>
    <recommendedName>
        <fullName evidence="3 9">Biotin carboxyl carrier protein of acetyl-CoA carboxylase</fullName>
    </recommendedName>
</protein>
<evidence type="ECO:0000256" key="6">
    <source>
        <dbReference type="ARBA" id="ARBA00023098"/>
    </source>
</evidence>
<dbReference type="GO" id="GO:0009317">
    <property type="term" value="C:acetyl-CoA carboxylase complex"/>
    <property type="evidence" value="ECO:0007669"/>
    <property type="project" value="InterPro"/>
</dbReference>
<dbReference type="Pfam" id="PF00364">
    <property type="entry name" value="Biotin_lipoyl"/>
    <property type="match status" value="1"/>
</dbReference>
<keyword evidence="6 9" id="KW-0443">Lipid metabolism</keyword>
<keyword evidence="4 9" id="KW-0444">Lipid biosynthesis</keyword>
<dbReference type="EMBL" id="CP006745">
    <property type="protein sequence ID" value="AHC73851.1"/>
    <property type="molecule type" value="Genomic_DNA"/>
</dbReference>
<dbReference type="HOGENOM" id="CLU_016733_3_1_5"/>
<dbReference type="PROSITE" id="PS00188">
    <property type="entry name" value="BIOTIN"/>
    <property type="match status" value="1"/>
</dbReference>
<feature type="domain" description="Lipoyl-binding" evidence="10">
    <location>
        <begin position="82"/>
        <end position="158"/>
    </location>
</feature>
<reference evidence="11 12" key="1">
    <citation type="journal article" date="2013" name="PLoS ONE">
        <title>Bacterial endosymbiosis in a chordate host: long-term co-evolution and conservation of secondary metabolism.</title>
        <authorList>
            <person name="Kwan J.C."/>
            <person name="Schmidt E.W."/>
        </authorList>
    </citation>
    <scope>NUCLEOTIDE SEQUENCE [LARGE SCALE GENOMIC DNA]</scope>
    <source>
        <strain evidence="12">faulkneri L5</strain>
    </source>
</reference>
<dbReference type="PRINTS" id="PR01071">
    <property type="entry name" value="ACOABIOTINCC"/>
</dbReference>
<keyword evidence="7 9" id="KW-0275">Fatty acid biosynthesis</keyword>
<evidence type="ECO:0000313" key="12">
    <source>
        <dbReference type="Proteomes" id="UP000018700"/>
    </source>
</evidence>
<dbReference type="InterPro" id="IPR001249">
    <property type="entry name" value="AcCoA_biotinCC"/>
</dbReference>
<keyword evidence="12" id="KW-1185">Reference proteome</keyword>
<name>V9TTD4_9PROT</name>
<dbReference type="InterPro" id="IPR050709">
    <property type="entry name" value="Biotin_Carboxyl_Carrier/Decarb"/>
</dbReference>
<organism evidence="11 12">
    <name type="scientific">Candidatus Endolissoclinum faulkneri L5</name>
    <dbReference type="NCBI Taxonomy" id="1401328"/>
    <lineage>
        <taxon>Bacteria</taxon>
        <taxon>Pseudomonadati</taxon>
        <taxon>Pseudomonadota</taxon>
        <taxon>Alphaproteobacteria</taxon>
        <taxon>Rhodospirillales</taxon>
        <taxon>Rhodospirillaceae</taxon>
        <taxon>Candidatus Endolissoclinum</taxon>
    </lineage>
</organism>
<dbReference type="FunFam" id="2.40.50.100:FF:000003">
    <property type="entry name" value="Acetyl-CoA carboxylase biotin carboxyl carrier protein"/>
    <property type="match status" value="1"/>
</dbReference>
<evidence type="ECO:0000256" key="1">
    <source>
        <dbReference type="ARBA" id="ARBA00003761"/>
    </source>
</evidence>
<dbReference type="InterPro" id="IPR001882">
    <property type="entry name" value="Biotin_BS"/>
</dbReference>
<dbReference type="UniPathway" id="UPA00094"/>
<keyword evidence="8 9" id="KW-0092">Biotin</keyword>
<dbReference type="Proteomes" id="UP000018700">
    <property type="component" value="Chromosome"/>
</dbReference>
<evidence type="ECO:0000313" key="11">
    <source>
        <dbReference type="EMBL" id="AHC73851.1"/>
    </source>
</evidence>
<evidence type="ECO:0000256" key="4">
    <source>
        <dbReference type="ARBA" id="ARBA00022516"/>
    </source>
</evidence>
<dbReference type="eggNOG" id="COG0511">
    <property type="taxonomic scope" value="Bacteria"/>
</dbReference>
<dbReference type="GO" id="GO:0006633">
    <property type="term" value="P:fatty acid biosynthetic process"/>
    <property type="evidence" value="ECO:0007669"/>
    <property type="project" value="UniProtKB-UniPathway"/>
</dbReference>
<dbReference type="PROSITE" id="PS50968">
    <property type="entry name" value="BIOTINYL_LIPOYL"/>
    <property type="match status" value="1"/>
</dbReference>
<dbReference type="PANTHER" id="PTHR45266:SF3">
    <property type="entry name" value="OXALOACETATE DECARBOXYLASE ALPHA CHAIN"/>
    <property type="match status" value="1"/>
</dbReference>
<evidence type="ECO:0000256" key="9">
    <source>
        <dbReference type="RuleBase" id="RU364072"/>
    </source>
</evidence>
<sequence>MISCNSRKISMKSNLDENLIRKLVELLKSNELGELEYATNDLRIRISNTKINAAYATQVPASSTTPKAISASTTSKNTVEDGDVIQSPMVGTAYLAPEANAAAFAPIGSSVLTGQTIMIVEAMKTMNPISAPRDGKVKAVHVKNGQPVEFGQPLLVLE</sequence>
<dbReference type="CDD" id="cd06850">
    <property type="entry name" value="biotinyl_domain"/>
    <property type="match status" value="1"/>
</dbReference>
<dbReference type="SUPFAM" id="SSF51230">
    <property type="entry name" value="Single hybrid motif"/>
    <property type="match status" value="1"/>
</dbReference>
<evidence type="ECO:0000256" key="3">
    <source>
        <dbReference type="ARBA" id="ARBA00017562"/>
    </source>
</evidence>
<dbReference type="STRING" id="1401328.P856_640"/>
<dbReference type="KEGG" id="efk:P856_640"/>
<evidence type="ECO:0000256" key="8">
    <source>
        <dbReference type="ARBA" id="ARBA00023267"/>
    </source>
</evidence>
<dbReference type="GO" id="GO:0003989">
    <property type="term" value="F:acetyl-CoA carboxylase activity"/>
    <property type="evidence" value="ECO:0007669"/>
    <property type="project" value="InterPro"/>
</dbReference>
<evidence type="ECO:0000256" key="7">
    <source>
        <dbReference type="ARBA" id="ARBA00023160"/>
    </source>
</evidence>
<gene>
    <name evidence="11" type="primary">accB</name>
    <name evidence="11" type="ORF">P856_640</name>
</gene>
<dbReference type="PATRIC" id="fig|1401328.3.peg.643"/>
<proteinExistence type="predicted"/>
<dbReference type="AlphaFoldDB" id="V9TTD4"/>
<dbReference type="Gene3D" id="2.40.50.100">
    <property type="match status" value="1"/>
</dbReference>
<dbReference type="InterPro" id="IPR000089">
    <property type="entry name" value="Biotin_lipoyl"/>
</dbReference>
<comment type="function">
    <text evidence="1 9">This protein is a component of the acetyl coenzyme A carboxylase complex; first, biotin carboxylase catalyzes the carboxylation of the carrier protein and then the transcarboxylase transfers the carboxyl group to form malonyl-CoA.</text>
</comment>
<evidence type="ECO:0000256" key="5">
    <source>
        <dbReference type="ARBA" id="ARBA00022832"/>
    </source>
</evidence>
<accession>V9TTD4</accession>
<dbReference type="InterPro" id="IPR011053">
    <property type="entry name" value="Single_hybrid_motif"/>
</dbReference>
<dbReference type="PANTHER" id="PTHR45266">
    <property type="entry name" value="OXALOACETATE DECARBOXYLASE ALPHA CHAIN"/>
    <property type="match status" value="1"/>
</dbReference>
<evidence type="ECO:0000256" key="2">
    <source>
        <dbReference type="ARBA" id="ARBA00005194"/>
    </source>
</evidence>
<keyword evidence="5 9" id="KW-0276">Fatty acid metabolism</keyword>